<accession>V4PNE6</accession>
<proteinExistence type="predicted"/>
<dbReference type="EMBL" id="AWGB01000033">
    <property type="protein sequence ID" value="ESQ88814.1"/>
    <property type="molecule type" value="Genomic_DNA"/>
</dbReference>
<feature type="region of interest" description="Disordered" evidence="1">
    <location>
        <begin position="1"/>
        <end position="63"/>
    </location>
</feature>
<evidence type="ECO:0000256" key="1">
    <source>
        <dbReference type="SAM" id="MobiDB-lite"/>
    </source>
</evidence>
<dbReference type="AlphaFoldDB" id="V4PNE6"/>
<evidence type="ECO:0000313" key="2">
    <source>
        <dbReference type="EMBL" id="ESQ88814.1"/>
    </source>
</evidence>
<sequence>MAPIAAQADWNAANDEANRQRMMSDMRANAAAADRRSFEAQQRSNSYTSSTNRGSSSSSSGASGVSSYAPYEYKAEGPHSVVATYYFTVRVQETEAQTIARLKTEAMAGNAQSQFDLGRVYYTGYSVPVDLAQARKWFCEAALHDHPIAKSQCAGMMYNGQGGAVEEAPAMALLKDSAAKSEPYGMALYGFFTIAETARRGNVDEAQPEAIAYLVRAADSGEMIAQATLGTVVFFYGTHGATQDVPRAIGYIRQAAAQHDPMSMDMLGMMLVSGRNGVEKNIPEGLRLLKAAAAAGKADAAGVLAILLSQDSMGVRDEAAAFAYADQAAKAGDRQGQVVLAKFYYFGQGTEKNLTEAARWFSAAAAQGDAESIDALKEPDLAQAASQL</sequence>
<keyword evidence="3" id="KW-1185">Reference proteome</keyword>
<dbReference type="Pfam" id="PF08238">
    <property type="entry name" value="Sel1"/>
    <property type="match status" value="6"/>
</dbReference>
<organism evidence="2 3">
    <name type="scientific">Asticcacaulis benevestitus DSM 16100 = ATCC BAA-896</name>
    <dbReference type="NCBI Taxonomy" id="1121022"/>
    <lineage>
        <taxon>Bacteria</taxon>
        <taxon>Pseudomonadati</taxon>
        <taxon>Pseudomonadota</taxon>
        <taxon>Alphaproteobacteria</taxon>
        <taxon>Caulobacterales</taxon>
        <taxon>Caulobacteraceae</taxon>
        <taxon>Asticcacaulis</taxon>
    </lineage>
</organism>
<dbReference type="Gene3D" id="1.25.40.10">
    <property type="entry name" value="Tetratricopeptide repeat domain"/>
    <property type="match status" value="2"/>
</dbReference>
<gene>
    <name evidence="2" type="ORF">ABENE_15000</name>
</gene>
<dbReference type="PANTHER" id="PTHR11102:SF160">
    <property type="entry name" value="ERAD-ASSOCIATED E3 UBIQUITIN-PROTEIN LIGASE COMPONENT HRD3"/>
    <property type="match status" value="1"/>
</dbReference>
<comment type="caution">
    <text evidence="2">The sequence shown here is derived from an EMBL/GenBank/DDBJ whole genome shotgun (WGS) entry which is preliminary data.</text>
</comment>
<dbReference type="SUPFAM" id="SSF81901">
    <property type="entry name" value="HCP-like"/>
    <property type="match status" value="2"/>
</dbReference>
<dbReference type="InterPro" id="IPR050767">
    <property type="entry name" value="Sel1_AlgK"/>
</dbReference>
<dbReference type="SMART" id="SM00671">
    <property type="entry name" value="SEL1"/>
    <property type="match status" value="6"/>
</dbReference>
<name>V4PNE6_9CAUL</name>
<evidence type="ECO:0008006" key="4">
    <source>
        <dbReference type="Google" id="ProtNLM"/>
    </source>
</evidence>
<dbReference type="STRING" id="1121022.GCA_000376105_03328"/>
<dbReference type="eggNOG" id="COG0790">
    <property type="taxonomic scope" value="Bacteria"/>
</dbReference>
<dbReference type="InterPro" id="IPR011990">
    <property type="entry name" value="TPR-like_helical_dom_sf"/>
</dbReference>
<dbReference type="PANTHER" id="PTHR11102">
    <property type="entry name" value="SEL-1-LIKE PROTEIN"/>
    <property type="match status" value="1"/>
</dbReference>
<protein>
    <recommendedName>
        <fullName evidence="4">Sel1 repeat family protein</fullName>
    </recommendedName>
</protein>
<dbReference type="PATRIC" id="fig|1121022.4.peg.3052"/>
<dbReference type="InterPro" id="IPR006597">
    <property type="entry name" value="Sel1-like"/>
</dbReference>
<reference evidence="2 3" key="1">
    <citation type="journal article" date="2014" name="Nature">
        <title>Sequential evolution of bacterial morphology by co-option of a developmental regulator.</title>
        <authorList>
            <person name="Jiang C."/>
            <person name="Brown P.J."/>
            <person name="Ducret A."/>
            <person name="Brun Y.V."/>
        </authorList>
    </citation>
    <scope>NUCLEOTIDE SEQUENCE [LARGE SCALE GENOMIC DNA]</scope>
    <source>
        <strain evidence="2 3">DSM 16100</strain>
    </source>
</reference>
<dbReference type="Proteomes" id="UP000017837">
    <property type="component" value="Unassembled WGS sequence"/>
</dbReference>
<evidence type="ECO:0000313" key="3">
    <source>
        <dbReference type="Proteomes" id="UP000017837"/>
    </source>
</evidence>
<feature type="compositionally biased region" description="Low complexity" evidence="1">
    <location>
        <begin position="43"/>
        <end position="63"/>
    </location>
</feature>